<organism evidence="18 19">
    <name type="scientific">Phytophthora pseudosyringae</name>
    <dbReference type="NCBI Taxonomy" id="221518"/>
    <lineage>
        <taxon>Eukaryota</taxon>
        <taxon>Sar</taxon>
        <taxon>Stramenopiles</taxon>
        <taxon>Oomycota</taxon>
        <taxon>Peronosporomycetes</taxon>
        <taxon>Peronosporales</taxon>
        <taxon>Peronosporaceae</taxon>
        <taxon>Phytophthora</taxon>
    </lineage>
</organism>
<evidence type="ECO:0000256" key="5">
    <source>
        <dbReference type="ARBA" id="ARBA00022741"/>
    </source>
</evidence>
<dbReference type="GO" id="GO:0008017">
    <property type="term" value="F:microtubule binding"/>
    <property type="evidence" value="ECO:0007669"/>
    <property type="project" value="InterPro"/>
</dbReference>
<keyword evidence="9 13" id="KW-0505">Motor protein</keyword>
<dbReference type="Pfam" id="PF00569">
    <property type="entry name" value="ZZ"/>
    <property type="match status" value="1"/>
</dbReference>
<keyword evidence="3" id="KW-0493">Microtubule</keyword>
<dbReference type="InterPro" id="IPR027640">
    <property type="entry name" value="Kinesin-like_fam"/>
</dbReference>
<dbReference type="GO" id="GO:0005874">
    <property type="term" value="C:microtubule"/>
    <property type="evidence" value="ECO:0007669"/>
    <property type="project" value="UniProtKB-KW"/>
</dbReference>
<comment type="similarity">
    <text evidence="11">Belongs to the TRAFAC class myosin-kinesin ATPase superfamily. Kinesin family. KIN-5/BimC subfamily.</text>
</comment>
<dbReference type="GO" id="GO:0005524">
    <property type="term" value="F:ATP binding"/>
    <property type="evidence" value="ECO:0007669"/>
    <property type="project" value="UniProtKB-UniRule"/>
</dbReference>
<evidence type="ECO:0000259" key="16">
    <source>
        <dbReference type="PROSITE" id="PS50067"/>
    </source>
</evidence>
<evidence type="ECO:0000256" key="2">
    <source>
        <dbReference type="ARBA" id="ARBA00022490"/>
    </source>
</evidence>
<keyword evidence="19" id="KW-1185">Reference proteome</keyword>
<feature type="binding site" evidence="13">
    <location>
        <begin position="95"/>
        <end position="102"/>
    </location>
    <ligand>
        <name>ATP</name>
        <dbReference type="ChEBI" id="CHEBI:30616"/>
    </ligand>
</feature>
<evidence type="ECO:0000256" key="14">
    <source>
        <dbReference type="SAM" id="Coils"/>
    </source>
</evidence>
<dbReference type="PROSITE" id="PS50135">
    <property type="entry name" value="ZF_ZZ_2"/>
    <property type="match status" value="1"/>
</dbReference>
<comment type="subcellular location">
    <subcellularLocation>
        <location evidence="1">Cytoplasm</location>
        <location evidence="1">Cytoskeleton</location>
    </subcellularLocation>
</comment>
<feature type="domain" description="Kinesin motor" evidence="16">
    <location>
        <begin position="10"/>
        <end position="337"/>
    </location>
</feature>
<evidence type="ECO:0000256" key="1">
    <source>
        <dbReference type="ARBA" id="ARBA00004245"/>
    </source>
</evidence>
<dbReference type="PANTHER" id="PTHR47968">
    <property type="entry name" value="CENTROMERE PROTEIN E"/>
    <property type="match status" value="1"/>
</dbReference>
<dbReference type="PANTHER" id="PTHR47968:SF17">
    <property type="entry name" value="KINESIN-LIKE PROTEIN"/>
    <property type="match status" value="1"/>
</dbReference>
<evidence type="ECO:0008006" key="20">
    <source>
        <dbReference type="Google" id="ProtNLM"/>
    </source>
</evidence>
<feature type="compositionally biased region" description="Low complexity" evidence="15">
    <location>
        <begin position="857"/>
        <end position="870"/>
    </location>
</feature>
<feature type="coiled-coil region" evidence="14">
    <location>
        <begin position="349"/>
        <end position="376"/>
    </location>
</feature>
<evidence type="ECO:0000256" key="12">
    <source>
        <dbReference type="PROSITE-ProRule" id="PRU00228"/>
    </source>
</evidence>
<evidence type="ECO:0000256" key="4">
    <source>
        <dbReference type="ARBA" id="ARBA00022723"/>
    </source>
</evidence>
<reference evidence="18" key="1">
    <citation type="submission" date="2021-02" db="EMBL/GenBank/DDBJ databases">
        <authorList>
            <person name="Palmer J.M."/>
        </authorList>
    </citation>
    <scope>NUCLEOTIDE SEQUENCE</scope>
    <source>
        <strain evidence="18">SCRP734</strain>
    </source>
</reference>
<keyword evidence="4" id="KW-0479">Metal-binding</keyword>
<name>A0A8T1W1P2_9STRA</name>
<evidence type="ECO:0000313" key="19">
    <source>
        <dbReference type="Proteomes" id="UP000694044"/>
    </source>
</evidence>
<dbReference type="GO" id="GO:0007010">
    <property type="term" value="P:cytoskeleton organization"/>
    <property type="evidence" value="ECO:0007669"/>
    <property type="project" value="UniProtKB-ARBA"/>
</dbReference>
<dbReference type="InterPro" id="IPR000433">
    <property type="entry name" value="Znf_ZZ"/>
</dbReference>
<evidence type="ECO:0000256" key="10">
    <source>
        <dbReference type="ARBA" id="ARBA00023212"/>
    </source>
</evidence>
<evidence type="ECO:0000256" key="13">
    <source>
        <dbReference type="PROSITE-ProRule" id="PRU00283"/>
    </source>
</evidence>
<dbReference type="GO" id="GO:0003777">
    <property type="term" value="F:microtubule motor activity"/>
    <property type="evidence" value="ECO:0007669"/>
    <property type="project" value="InterPro"/>
</dbReference>
<keyword evidence="7" id="KW-0862">Zinc</keyword>
<keyword evidence="6 12" id="KW-0863">Zinc-finger</keyword>
<dbReference type="GO" id="GO:0008270">
    <property type="term" value="F:zinc ion binding"/>
    <property type="evidence" value="ECO:0007669"/>
    <property type="project" value="UniProtKB-KW"/>
</dbReference>
<comment type="caution">
    <text evidence="18">The sequence shown here is derived from an EMBL/GenBank/DDBJ whole genome shotgun (WGS) entry which is preliminary data.</text>
</comment>
<dbReference type="PROSITE" id="PS00411">
    <property type="entry name" value="KINESIN_MOTOR_1"/>
    <property type="match status" value="1"/>
</dbReference>
<dbReference type="OrthoDB" id="3176171at2759"/>
<keyword evidence="8 13" id="KW-0067">ATP-binding</keyword>
<feature type="domain" description="ZZ-type" evidence="17">
    <location>
        <begin position="904"/>
        <end position="967"/>
    </location>
</feature>
<evidence type="ECO:0000256" key="15">
    <source>
        <dbReference type="SAM" id="MobiDB-lite"/>
    </source>
</evidence>
<feature type="region of interest" description="Disordered" evidence="15">
    <location>
        <begin position="1129"/>
        <end position="1156"/>
    </location>
</feature>
<dbReference type="PROSITE" id="PS50067">
    <property type="entry name" value="KINESIN_MOTOR_2"/>
    <property type="match status" value="1"/>
</dbReference>
<dbReference type="InterPro" id="IPR001752">
    <property type="entry name" value="Kinesin_motor_dom"/>
</dbReference>
<keyword evidence="10" id="KW-0206">Cytoskeleton</keyword>
<sequence>MGSAAETCAGIRVCARFRPQNKLEQKHEAVQCVHLEDNAAAHVHSEARGVSDDHTFTFDQVFGTKSSQLDVYEATAKPLVESALRGYNCTCFVYGQTGSGKTFSMEGVPGDKDYEGIIPRVMADIFDGIQNMQADLEFIVRVSYLEIYMEKIRDLLKPSSTNLNVRESRQRGVWIAGATEVCCASAEDMQSVMRLGGANRVISSTRMNSESSRSHSIFIITIEQRNTATGSMKSGKLFLVDLAGSEKVGKTHAQGQTLKEAQHINKSLSALGSVMNALTSGHANTHIPYRNSKLTRLLQDSLGGNSETTLLVCASSSSYNSEETISTLRFGTRAKNIKNKPKVNEERTVEEYKVLVAEKDKRIASLEALLREAKINDASEPVDFGAEDKLEIFARKVGELEDDQASKAAEISSLEDRCMEIEAKNKNLEEKEREVSLTVSQNEDFAKKLAFLETELEAKAKECEELNQMLTRRQKQASAVVSTVLETAPLSSASTADSEVYMQATIDGNSDLDPEKLGHADVTGLSVPVVERLSASSSVLENELLHQQLAAKAHELKICTQRVDELTSELTKRRSEYDDQIEALQVRLREYDVHVRELEDQGPQLDSLVTNSKMLRSVRGGSQPTPLVGRSNLQDMRSNAQLQDSTGSGKSHNEWKVDDEIFPVAPIDMESEVVKRLIRNMPERGREKISKWLGFVLEGRDIRSNFHPEIAIEGINEEINRDMRRLIVPLLKNRRDLKVQSYVRTRYVCVSDLKITLDHKHKDEVRLEAMGGDSASDNGIAEGTSAAHNSALPWAKDHLFYGPKSDASSPSVLHASRVLVPSKDRFMSEPIDLSASVTESKSMLEAPRSAPQLSRQPSLPFNAPSSSPSSGGVFSRLRSKTGVGAMLGDVKTRLNARYHKNHIHENALCDGCGMSPIVGGKWKCNTCDNYDLCDSCYIAGVHGFEVSNELCRRVEHLAVQKHRLLGEYPELFELFRRHICHDNVIQFRRVVEWLCAVVSGARSQKIYHKMIVKSGFHPDIRARLVAQLGALASNRTDISLRTEWFAEKTPDEEAAESDDSEGSDPMESTPVELDGDKLSPTNSFSPLSVRLETLRMYLTDASSSTQGNEAGALDTLSDLLDPSAKVEVDAAAQQPGLRRTVSATEASEDGDHGQLPKMRCQQSLDLPTYGRQRVKSVTRLNM</sequence>
<feature type="region of interest" description="Disordered" evidence="15">
    <location>
        <begin position="1043"/>
        <end position="1084"/>
    </location>
</feature>
<dbReference type="FunFam" id="3.40.850.10:FF:000019">
    <property type="entry name" value="Kinesin-like protein KIN-5D"/>
    <property type="match status" value="1"/>
</dbReference>
<evidence type="ECO:0000256" key="9">
    <source>
        <dbReference type="ARBA" id="ARBA00023175"/>
    </source>
</evidence>
<feature type="compositionally biased region" description="Acidic residues" evidence="15">
    <location>
        <begin position="1052"/>
        <end position="1064"/>
    </location>
</feature>
<gene>
    <name evidence="18" type="ORF">PHYPSEUDO_014049</name>
</gene>
<dbReference type="SMART" id="SM00129">
    <property type="entry name" value="KISc"/>
    <property type="match status" value="1"/>
</dbReference>
<evidence type="ECO:0000256" key="7">
    <source>
        <dbReference type="ARBA" id="ARBA00022833"/>
    </source>
</evidence>
<accession>A0A8T1W1P2</accession>
<dbReference type="CDD" id="cd02249">
    <property type="entry name" value="ZZ"/>
    <property type="match status" value="1"/>
</dbReference>
<protein>
    <recommendedName>
        <fullName evidence="20">Kinesin-like protein</fullName>
    </recommendedName>
</protein>
<evidence type="ECO:0000256" key="8">
    <source>
        <dbReference type="ARBA" id="ARBA00022840"/>
    </source>
</evidence>
<feature type="coiled-coil region" evidence="14">
    <location>
        <begin position="411"/>
        <end position="476"/>
    </location>
</feature>
<evidence type="ECO:0000256" key="3">
    <source>
        <dbReference type="ARBA" id="ARBA00022701"/>
    </source>
</evidence>
<evidence type="ECO:0000313" key="18">
    <source>
        <dbReference type="EMBL" id="KAG7387527.1"/>
    </source>
</evidence>
<dbReference type="InterPro" id="IPR019821">
    <property type="entry name" value="Kinesin_motor_CS"/>
</dbReference>
<keyword evidence="5 13" id="KW-0547">Nucleotide-binding</keyword>
<keyword evidence="14" id="KW-0175">Coiled coil</keyword>
<dbReference type="Proteomes" id="UP000694044">
    <property type="component" value="Unassembled WGS sequence"/>
</dbReference>
<dbReference type="AlphaFoldDB" id="A0A8T1W1P2"/>
<feature type="region of interest" description="Disordered" evidence="15">
    <location>
        <begin position="837"/>
        <end position="874"/>
    </location>
</feature>
<dbReference type="CDD" id="cd01369">
    <property type="entry name" value="KISc_KHC_KIF5"/>
    <property type="match status" value="1"/>
</dbReference>
<dbReference type="EMBL" id="JAGDFM010000077">
    <property type="protein sequence ID" value="KAG7387527.1"/>
    <property type="molecule type" value="Genomic_DNA"/>
</dbReference>
<dbReference type="Pfam" id="PF00225">
    <property type="entry name" value="Kinesin"/>
    <property type="match status" value="1"/>
</dbReference>
<dbReference type="GO" id="GO:0007018">
    <property type="term" value="P:microtubule-based movement"/>
    <property type="evidence" value="ECO:0007669"/>
    <property type="project" value="InterPro"/>
</dbReference>
<evidence type="ECO:0000256" key="6">
    <source>
        <dbReference type="ARBA" id="ARBA00022771"/>
    </source>
</evidence>
<keyword evidence="2" id="KW-0963">Cytoplasm</keyword>
<proteinExistence type="inferred from homology"/>
<dbReference type="SMART" id="SM00291">
    <property type="entry name" value="ZnF_ZZ"/>
    <property type="match status" value="1"/>
</dbReference>
<evidence type="ECO:0000256" key="11">
    <source>
        <dbReference type="ARBA" id="ARBA00034704"/>
    </source>
</evidence>
<evidence type="ECO:0000259" key="17">
    <source>
        <dbReference type="PROSITE" id="PS50135"/>
    </source>
</evidence>